<evidence type="ECO:0000313" key="1">
    <source>
        <dbReference type="EMBL" id="RIA88578.1"/>
    </source>
</evidence>
<organism evidence="1 2">
    <name type="scientific">Glomus cerebriforme</name>
    <dbReference type="NCBI Taxonomy" id="658196"/>
    <lineage>
        <taxon>Eukaryota</taxon>
        <taxon>Fungi</taxon>
        <taxon>Fungi incertae sedis</taxon>
        <taxon>Mucoromycota</taxon>
        <taxon>Glomeromycotina</taxon>
        <taxon>Glomeromycetes</taxon>
        <taxon>Glomerales</taxon>
        <taxon>Glomeraceae</taxon>
        <taxon>Glomus</taxon>
    </lineage>
</organism>
<proteinExistence type="predicted"/>
<gene>
    <name evidence="1" type="ORF">C1645_739302</name>
</gene>
<dbReference type="EMBL" id="QKYT01000257">
    <property type="protein sequence ID" value="RIA88578.1"/>
    <property type="molecule type" value="Genomic_DNA"/>
</dbReference>
<evidence type="ECO:0000313" key="2">
    <source>
        <dbReference type="Proteomes" id="UP000265703"/>
    </source>
</evidence>
<accession>A0A397SRF7</accession>
<reference evidence="1 2" key="1">
    <citation type="submission" date="2018-06" db="EMBL/GenBank/DDBJ databases">
        <title>Comparative genomics reveals the genomic features of Rhizophagus irregularis, R. cerebriforme, R. diaphanum and Gigaspora rosea, and their symbiotic lifestyle signature.</title>
        <authorList>
            <person name="Morin E."/>
            <person name="San Clemente H."/>
            <person name="Chen E.C.H."/>
            <person name="De La Providencia I."/>
            <person name="Hainaut M."/>
            <person name="Kuo A."/>
            <person name="Kohler A."/>
            <person name="Murat C."/>
            <person name="Tang N."/>
            <person name="Roy S."/>
            <person name="Loubradou J."/>
            <person name="Henrissat B."/>
            <person name="Grigoriev I.V."/>
            <person name="Corradi N."/>
            <person name="Roux C."/>
            <person name="Martin F.M."/>
        </authorList>
    </citation>
    <scope>NUCLEOTIDE SEQUENCE [LARGE SCALE GENOMIC DNA]</scope>
    <source>
        <strain evidence="1 2">DAOM 227022</strain>
    </source>
</reference>
<sequence length="221" mass="25878">MATHGKCKYRNMQNGFECGCLRSRVQNDDYLCKACKHDLCYHEINQPQTSSNNINDQLNGLNGRIIRKTNRQNKLNPYKRPIIFKLIYISGPKIPRGLKKLEKFGLMKPIYFTDDSDDGIKRTVISSFPHLTTQNWRFFRCSSTADLVIVDEPDIGWSIDALKSIACTRRKLYVGIVDEQSQMTLPLIDQQNIIFEQFIQQNFMSRSQEEIMEFNYNYLDR</sequence>
<protein>
    <submittedName>
        <fullName evidence="1">Uncharacterized protein</fullName>
    </submittedName>
</protein>
<comment type="caution">
    <text evidence="1">The sequence shown here is derived from an EMBL/GenBank/DDBJ whole genome shotgun (WGS) entry which is preliminary data.</text>
</comment>
<dbReference type="OrthoDB" id="2306835at2759"/>
<name>A0A397SRF7_9GLOM</name>
<dbReference type="Proteomes" id="UP000265703">
    <property type="component" value="Unassembled WGS sequence"/>
</dbReference>
<keyword evidence="2" id="KW-1185">Reference proteome</keyword>
<dbReference type="AlphaFoldDB" id="A0A397SRF7"/>